<name>A0A7C8L4G5_9BACI</name>
<dbReference type="InterPro" id="IPR050879">
    <property type="entry name" value="Acyltransferase_3"/>
</dbReference>
<dbReference type="Pfam" id="PF19040">
    <property type="entry name" value="SGNH"/>
    <property type="match status" value="1"/>
</dbReference>
<keyword evidence="6" id="KW-0012">Acyltransferase</keyword>
<feature type="transmembrane region" description="Helical" evidence="3">
    <location>
        <begin position="42"/>
        <end position="59"/>
    </location>
</feature>
<feature type="transmembrane region" description="Helical" evidence="3">
    <location>
        <begin position="324"/>
        <end position="346"/>
    </location>
</feature>
<keyword evidence="7" id="KW-1185">Reference proteome</keyword>
<evidence type="ECO:0000313" key="7">
    <source>
        <dbReference type="Proteomes" id="UP000480246"/>
    </source>
</evidence>
<feature type="domain" description="SGNH" evidence="5">
    <location>
        <begin position="437"/>
        <end position="652"/>
    </location>
</feature>
<dbReference type="OrthoDB" id="9796461at2"/>
<dbReference type="PANTHER" id="PTHR23028">
    <property type="entry name" value="ACETYLTRANSFERASE"/>
    <property type="match status" value="1"/>
</dbReference>
<organism evidence="6 7">
    <name type="scientific">Gracilibacillus oryzae</name>
    <dbReference type="NCBI Taxonomy" id="1672701"/>
    <lineage>
        <taxon>Bacteria</taxon>
        <taxon>Bacillati</taxon>
        <taxon>Bacillota</taxon>
        <taxon>Bacilli</taxon>
        <taxon>Bacillales</taxon>
        <taxon>Bacillaceae</taxon>
        <taxon>Gracilibacillus</taxon>
    </lineage>
</organism>
<dbReference type="GO" id="GO:0016747">
    <property type="term" value="F:acyltransferase activity, transferring groups other than amino-acyl groups"/>
    <property type="evidence" value="ECO:0007669"/>
    <property type="project" value="InterPro"/>
</dbReference>
<protein>
    <submittedName>
        <fullName evidence="6">Acyltransferase</fullName>
    </submittedName>
</protein>
<dbReference type="InterPro" id="IPR043968">
    <property type="entry name" value="SGNH"/>
</dbReference>
<evidence type="ECO:0000259" key="4">
    <source>
        <dbReference type="Pfam" id="PF01757"/>
    </source>
</evidence>
<feature type="transmembrane region" description="Helical" evidence="3">
    <location>
        <begin position="361"/>
        <end position="381"/>
    </location>
</feature>
<dbReference type="Proteomes" id="UP000480246">
    <property type="component" value="Unassembled WGS sequence"/>
</dbReference>
<comment type="subcellular location">
    <subcellularLocation>
        <location evidence="1">Membrane</location>
    </subcellularLocation>
</comment>
<feature type="domain" description="Acyltransferase 3" evidence="4">
    <location>
        <begin position="14"/>
        <end position="346"/>
    </location>
</feature>
<sequence length="666" mass="75429">MNSSQKIKRKFRPEIEGLRSVAAILVAVYHIWFGNISGGVDVFFVVSGFLITTSLLNMYERKGNVDGIEFLLRLGKRLFPLAFSVLIFVVISGFYFLPQTQWDVIIEEVWASMLYLENWQLASNSVDYLAQNNVASPVQHFWAMGTQFQFYIIWTIVLIALSVLAKKSGIAIRKLLFPTIIAMFLLSLIYSIYITSINQPWAYFDTFARVWEFATGSILSLIIVKISFNKVTNWVIGWLGLFGLISCGLILQVGAMFPGYAALWPVMAAVMILVAGESGGRFGVHRLLSAKPLVKFGSISYGFYLWHWPLLVIYYNIFESESVPVFHGLLIMVLAAISSFLTTILFEKPIRKKKIKPKTKLALILFGSAFPVIILTGSWTWHLKDIQSEAVKVEINNTDHPGAFVMATDVEFHSDEPFIPITANAKYDFPESYKDGCHQEMEKSEVIMCEYGEVDNPDYTVALVGGSHSAHWLAPLENYAHENNIKILNYTRSACRFSSESYLLTTKLDQQTCAEWNDGVMKELIAKEPDMVFTTADATEWKGIPKGYVDQWETLDDNDINIFAVKDNPRADFNVPTCVEKNGVAANECELKNDLEDLTRDIKELEINNVYYADLTDKFCGKEVCKPVIGNVLVYQDDSHLTKTYAETLTPFLGEELTRALNHFYR</sequence>
<comment type="caution">
    <text evidence="6">The sequence shown here is derived from an EMBL/GenBank/DDBJ whole genome shotgun (WGS) entry which is preliminary data.</text>
</comment>
<evidence type="ECO:0000256" key="3">
    <source>
        <dbReference type="SAM" id="Phobius"/>
    </source>
</evidence>
<dbReference type="Pfam" id="PF01757">
    <property type="entry name" value="Acyl_transf_3"/>
    <property type="match status" value="1"/>
</dbReference>
<dbReference type="GO" id="GO:0016020">
    <property type="term" value="C:membrane"/>
    <property type="evidence" value="ECO:0007669"/>
    <property type="project" value="TreeGrafter"/>
</dbReference>
<proteinExistence type="inferred from homology"/>
<feature type="transmembrane region" description="Helical" evidence="3">
    <location>
        <begin position="231"/>
        <end position="251"/>
    </location>
</feature>
<feature type="transmembrane region" description="Helical" evidence="3">
    <location>
        <begin position="206"/>
        <end position="224"/>
    </location>
</feature>
<comment type="similarity">
    <text evidence="2">Belongs to the acyltransferase 3 family.</text>
</comment>
<feature type="transmembrane region" description="Helical" evidence="3">
    <location>
        <begin position="175"/>
        <end position="194"/>
    </location>
</feature>
<feature type="transmembrane region" description="Helical" evidence="3">
    <location>
        <begin position="257"/>
        <end position="275"/>
    </location>
</feature>
<gene>
    <name evidence="6" type="ORF">F9U64_20130</name>
</gene>
<dbReference type="PANTHER" id="PTHR23028:SF53">
    <property type="entry name" value="ACYL_TRANSF_3 DOMAIN-CONTAINING PROTEIN"/>
    <property type="match status" value="1"/>
</dbReference>
<accession>A0A7C8L4G5</accession>
<evidence type="ECO:0000256" key="1">
    <source>
        <dbReference type="ARBA" id="ARBA00004370"/>
    </source>
</evidence>
<evidence type="ECO:0000313" key="6">
    <source>
        <dbReference type="EMBL" id="KAB8126373.1"/>
    </source>
</evidence>
<keyword evidence="3" id="KW-0812">Transmembrane</keyword>
<dbReference type="RefSeq" id="WP_153406668.1">
    <property type="nucleotide sequence ID" value="NZ_ML762450.1"/>
</dbReference>
<keyword evidence="6" id="KW-0808">Transferase</keyword>
<evidence type="ECO:0000256" key="2">
    <source>
        <dbReference type="ARBA" id="ARBA00007400"/>
    </source>
</evidence>
<dbReference type="AlphaFoldDB" id="A0A7C8L4G5"/>
<dbReference type="GO" id="GO:0009103">
    <property type="term" value="P:lipopolysaccharide biosynthetic process"/>
    <property type="evidence" value="ECO:0007669"/>
    <property type="project" value="TreeGrafter"/>
</dbReference>
<keyword evidence="3" id="KW-0472">Membrane</keyword>
<reference evidence="6 7" key="1">
    <citation type="submission" date="2019-10" db="EMBL/GenBank/DDBJ databases">
        <title>Gracilibacillus sp. nov. isolated from rice seeds.</title>
        <authorList>
            <person name="He S."/>
        </authorList>
    </citation>
    <scope>NUCLEOTIDE SEQUENCE [LARGE SCALE GENOMIC DNA]</scope>
    <source>
        <strain evidence="6 7">TD8</strain>
    </source>
</reference>
<feature type="transmembrane region" description="Helical" evidence="3">
    <location>
        <begin position="20"/>
        <end position="36"/>
    </location>
</feature>
<feature type="transmembrane region" description="Helical" evidence="3">
    <location>
        <begin position="296"/>
        <end position="318"/>
    </location>
</feature>
<feature type="transmembrane region" description="Helical" evidence="3">
    <location>
        <begin position="141"/>
        <end position="163"/>
    </location>
</feature>
<dbReference type="InterPro" id="IPR002656">
    <property type="entry name" value="Acyl_transf_3_dom"/>
</dbReference>
<feature type="transmembrane region" description="Helical" evidence="3">
    <location>
        <begin position="79"/>
        <end position="97"/>
    </location>
</feature>
<keyword evidence="3" id="KW-1133">Transmembrane helix</keyword>
<dbReference type="EMBL" id="WEID01000109">
    <property type="protein sequence ID" value="KAB8126373.1"/>
    <property type="molecule type" value="Genomic_DNA"/>
</dbReference>
<evidence type="ECO:0000259" key="5">
    <source>
        <dbReference type="Pfam" id="PF19040"/>
    </source>
</evidence>